<dbReference type="Pfam" id="PF02900">
    <property type="entry name" value="LigB"/>
    <property type="match status" value="1"/>
</dbReference>
<evidence type="ECO:0000256" key="1">
    <source>
        <dbReference type="ARBA" id="ARBA00001947"/>
    </source>
</evidence>
<dbReference type="PANTHER" id="PTHR30096">
    <property type="entry name" value="4,5-DOPA DIOXYGENASE EXTRADIOL-LIKE PROTEIN"/>
    <property type="match status" value="1"/>
</dbReference>
<dbReference type="EMBL" id="JAAMPI010000687">
    <property type="protein sequence ID" value="KAF4629366.1"/>
    <property type="molecule type" value="Genomic_DNA"/>
</dbReference>
<keyword evidence="5" id="KW-0560">Oxidoreductase</keyword>
<evidence type="ECO:0000256" key="3">
    <source>
        <dbReference type="ARBA" id="ARBA00022723"/>
    </source>
</evidence>
<gene>
    <name evidence="7" type="ORF">G7Y89_g8782</name>
</gene>
<dbReference type="CDD" id="cd07363">
    <property type="entry name" value="45_DOPA_Dioxygenase"/>
    <property type="match status" value="1"/>
</dbReference>
<evidence type="ECO:0000256" key="5">
    <source>
        <dbReference type="ARBA" id="ARBA00023002"/>
    </source>
</evidence>
<dbReference type="AlphaFoldDB" id="A0A8H4W0R1"/>
<protein>
    <recommendedName>
        <fullName evidence="6">Extradiol ring-cleavage dioxygenase class III enzyme subunit B domain-containing protein</fullName>
    </recommendedName>
</protein>
<organism evidence="7 8">
    <name type="scientific">Cudoniella acicularis</name>
    <dbReference type="NCBI Taxonomy" id="354080"/>
    <lineage>
        <taxon>Eukaryota</taxon>
        <taxon>Fungi</taxon>
        <taxon>Dikarya</taxon>
        <taxon>Ascomycota</taxon>
        <taxon>Pezizomycotina</taxon>
        <taxon>Leotiomycetes</taxon>
        <taxon>Helotiales</taxon>
        <taxon>Tricladiaceae</taxon>
        <taxon>Cudoniella</taxon>
    </lineage>
</organism>
<keyword evidence="3" id="KW-0479">Metal-binding</keyword>
<dbReference type="PANTHER" id="PTHR30096:SF0">
    <property type="entry name" value="4,5-DOPA DIOXYGENASE EXTRADIOL-LIKE PROTEIN"/>
    <property type="match status" value="1"/>
</dbReference>
<dbReference type="GO" id="GO:0016702">
    <property type="term" value="F:oxidoreductase activity, acting on single donors with incorporation of molecular oxygen, incorporation of two atoms of oxygen"/>
    <property type="evidence" value="ECO:0007669"/>
    <property type="project" value="UniProtKB-ARBA"/>
</dbReference>
<sequence length="340" mass="37725">MPLALSSNRSVIRSRYIYFAVLLVSLSIPLIYRTVQSYTSSIWQAATTQSTTQAASIMSDSPHLNSPSRTPVYFLGIGGPNFMEATDHPAYAKLAAVGREITTKVKPKAVVVFSAHWQDGPNKIKINVAEQTDLIYDFYGFPPHYYEYKYPNKGSPEVAEKVIEKLAAAGIEVERVERGLDHGVWAGFMVAFDPKKNPLNVPIVQVSLYNNEDLDQHYRMGQALESLRDEGILIIAAGMAVHNLRDFRATRGTGETMPYAFSFDEALKEAATAKPEERQTKMSALMRRNDARKAHPTLEHILPIHVGTGAAGSDLGEQLWTFPEGSLSWAQYRFGKVATA</sequence>
<keyword evidence="8" id="KW-1185">Reference proteome</keyword>
<proteinExistence type="inferred from homology"/>
<evidence type="ECO:0000256" key="2">
    <source>
        <dbReference type="ARBA" id="ARBA00007581"/>
    </source>
</evidence>
<dbReference type="InterPro" id="IPR014436">
    <property type="entry name" value="Extradiol_dOase_DODA"/>
</dbReference>
<comment type="cofactor">
    <cofactor evidence="1">
        <name>Zn(2+)</name>
        <dbReference type="ChEBI" id="CHEBI:29105"/>
    </cofactor>
</comment>
<dbReference type="GO" id="GO:0008270">
    <property type="term" value="F:zinc ion binding"/>
    <property type="evidence" value="ECO:0007669"/>
    <property type="project" value="InterPro"/>
</dbReference>
<comment type="caution">
    <text evidence="7">The sequence shown here is derived from an EMBL/GenBank/DDBJ whole genome shotgun (WGS) entry which is preliminary data.</text>
</comment>
<dbReference type="Gene3D" id="3.40.830.10">
    <property type="entry name" value="LigB-like"/>
    <property type="match status" value="1"/>
</dbReference>
<dbReference type="Proteomes" id="UP000566819">
    <property type="component" value="Unassembled WGS sequence"/>
</dbReference>
<keyword evidence="4" id="KW-0862">Zinc</keyword>
<evidence type="ECO:0000256" key="4">
    <source>
        <dbReference type="ARBA" id="ARBA00022833"/>
    </source>
</evidence>
<dbReference type="GO" id="GO:0008198">
    <property type="term" value="F:ferrous iron binding"/>
    <property type="evidence" value="ECO:0007669"/>
    <property type="project" value="InterPro"/>
</dbReference>
<evidence type="ECO:0000313" key="8">
    <source>
        <dbReference type="Proteomes" id="UP000566819"/>
    </source>
</evidence>
<evidence type="ECO:0000313" key="7">
    <source>
        <dbReference type="EMBL" id="KAF4629366.1"/>
    </source>
</evidence>
<comment type="similarity">
    <text evidence="2">Belongs to the DODA-type extradiol aromatic ring-opening dioxygenase family.</text>
</comment>
<dbReference type="SUPFAM" id="SSF53213">
    <property type="entry name" value="LigB-like"/>
    <property type="match status" value="1"/>
</dbReference>
<feature type="domain" description="Extradiol ring-cleavage dioxygenase class III enzyme subunit B" evidence="6">
    <location>
        <begin position="85"/>
        <end position="318"/>
    </location>
</feature>
<name>A0A8H4W0R1_9HELO</name>
<dbReference type="InterPro" id="IPR004183">
    <property type="entry name" value="Xdiol_dOase_suB"/>
</dbReference>
<dbReference type="OrthoDB" id="7396853at2759"/>
<accession>A0A8H4W0R1</accession>
<evidence type="ECO:0000259" key="6">
    <source>
        <dbReference type="Pfam" id="PF02900"/>
    </source>
</evidence>
<reference evidence="7 8" key="1">
    <citation type="submission" date="2020-03" db="EMBL/GenBank/DDBJ databases">
        <title>Draft Genome Sequence of Cudoniella acicularis.</title>
        <authorList>
            <person name="Buettner E."/>
            <person name="Kellner H."/>
        </authorList>
    </citation>
    <scope>NUCLEOTIDE SEQUENCE [LARGE SCALE GENOMIC DNA]</scope>
    <source>
        <strain evidence="7 8">DSM 108380</strain>
    </source>
</reference>